<organism evidence="1 2">
    <name type="scientific">Phytophthora nicotianae (strain INRA-310)</name>
    <name type="common">Phytophthora parasitica</name>
    <dbReference type="NCBI Taxonomy" id="761204"/>
    <lineage>
        <taxon>Eukaryota</taxon>
        <taxon>Sar</taxon>
        <taxon>Stramenopiles</taxon>
        <taxon>Oomycota</taxon>
        <taxon>Peronosporomycetes</taxon>
        <taxon>Peronosporales</taxon>
        <taxon>Peronosporaceae</taxon>
        <taxon>Phytophthora</taxon>
    </lineage>
</organism>
<proteinExistence type="predicted"/>
<protein>
    <recommendedName>
        <fullName evidence="3">RxLR effector protein</fullName>
    </recommendedName>
</protein>
<dbReference type="VEuPathDB" id="FungiDB:PPTG_15438"/>
<reference evidence="2" key="1">
    <citation type="submission" date="2011-12" db="EMBL/GenBank/DDBJ databases">
        <authorList>
            <consortium name="The Broad Institute Genome Sequencing Platform"/>
            <person name="Russ C."/>
            <person name="Tyler B."/>
            <person name="Panabieres F."/>
            <person name="Shan W."/>
            <person name="Tripathy S."/>
            <person name="Grunwald N."/>
            <person name="Machado M."/>
            <person name="Young S.K."/>
            <person name="Zeng Q."/>
            <person name="Gargeya S."/>
            <person name="Fitzgerald M."/>
            <person name="Haas B."/>
            <person name="Abouelleil A."/>
            <person name="Alvarado L."/>
            <person name="Arachchi H.M."/>
            <person name="Berlin A."/>
            <person name="Chapman S.B."/>
            <person name="Gearin G."/>
            <person name="Goldberg J."/>
            <person name="Griggs A."/>
            <person name="Gujja S."/>
            <person name="Hansen M."/>
            <person name="Heiman D."/>
            <person name="Howarth C."/>
            <person name="Larimer J."/>
            <person name="Lui A."/>
            <person name="MacDonald P.J.P."/>
            <person name="McCowen C."/>
            <person name="Montmayeur A."/>
            <person name="Murphy C."/>
            <person name="Neiman D."/>
            <person name="Pearson M."/>
            <person name="Priest M."/>
            <person name="Roberts A."/>
            <person name="Saif S."/>
            <person name="Shea T."/>
            <person name="Sisk P."/>
            <person name="Stolte C."/>
            <person name="Sykes S."/>
            <person name="Wortman J."/>
            <person name="Nusbaum C."/>
            <person name="Birren B."/>
        </authorList>
    </citation>
    <scope>NUCLEOTIDE SEQUENCE [LARGE SCALE GENOMIC DNA]</scope>
    <source>
        <strain evidence="2">INRA-310</strain>
    </source>
</reference>
<dbReference type="Proteomes" id="UP000018817">
    <property type="component" value="Unassembled WGS sequence"/>
</dbReference>
<name>W2PV29_PHYN3</name>
<dbReference type="GeneID" id="20184607"/>
<accession>W2PV29</accession>
<dbReference type="EMBL" id="KI669607">
    <property type="protein sequence ID" value="ETN04084.1"/>
    <property type="molecule type" value="Genomic_DNA"/>
</dbReference>
<evidence type="ECO:0008006" key="3">
    <source>
        <dbReference type="Google" id="ProtNLM"/>
    </source>
</evidence>
<reference evidence="1 2" key="2">
    <citation type="submission" date="2013-11" db="EMBL/GenBank/DDBJ databases">
        <title>The Genome Sequence of Phytophthora parasitica INRA-310.</title>
        <authorList>
            <consortium name="The Broad Institute Genomics Platform"/>
            <person name="Russ C."/>
            <person name="Tyler B."/>
            <person name="Panabieres F."/>
            <person name="Shan W."/>
            <person name="Tripathy S."/>
            <person name="Grunwald N."/>
            <person name="Machado M."/>
            <person name="Johnson C.S."/>
            <person name="Arredondo F."/>
            <person name="Hong C."/>
            <person name="Coffey M."/>
            <person name="Young S.K."/>
            <person name="Zeng Q."/>
            <person name="Gargeya S."/>
            <person name="Fitzgerald M."/>
            <person name="Abouelleil A."/>
            <person name="Alvarado L."/>
            <person name="Chapman S.B."/>
            <person name="Gainer-Dewar J."/>
            <person name="Goldberg J."/>
            <person name="Griggs A."/>
            <person name="Gujja S."/>
            <person name="Hansen M."/>
            <person name="Howarth C."/>
            <person name="Imamovic A."/>
            <person name="Ireland A."/>
            <person name="Larimer J."/>
            <person name="McCowan C."/>
            <person name="Murphy C."/>
            <person name="Pearson M."/>
            <person name="Poon T.W."/>
            <person name="Priest M."/>
            <person name="Roberts A."/>
            <person name="Saif S."/>
            <person name="Shea T."/>
            <person name="Sykes S."/>
            <person name="Wortman J."/>
            <person name="Nusbaum C."/>
            <person name="Birren B."/>
        </authorList>
    </citation>
    <scope>NUCLEOTIDE SEQUENCE [LARGE SCALE GENOMIC DNA]</scope>
    <source>
        <strain evidence="1 2">INRA-310</strain>
    </source>
</reference>
<sequence length="111" mass="12655">MLPKSLATGFCGGAQLMDILTIGRFIRERATLLLLDHWITKKMQLESVLTKLGLSRGVKRALSDDDLHTFTMYISMYNEKNPDNKVSLLETNCTLWRRCSGERADHRKDGP</sequence>
<evidence type="ECO:0000313" key="2">
    <source>
        <dbReference type="Proteomes" id="UP000018817"/>
    </source>
</evidence>
<evidence type="ECO:0000313" key="1">
    <source>
        <dbReference type="EMBL" id="ETN04084.1"/>
    </source>
</evidence>
<dbReference type="RefSeq" id="XP_008910754.1">
    <property type="nucleotide sequence ID" value="XM_008912506.1"/>
</dbReference>
<dbReference type="AlphaFoldDB" id="W2PV29"/>
<gene>
    <name evidence="1" type="ORF">PPTG_15438</name>
</gene>